<accession>A0ACB7P102</accession>
<organism evidence="1 2">
    <name type="scientific">Chaetomium tenue</name>
    <dbReference type="NCBI Taxonomy" id="1854479"/>
    <lineage>
        <taxon>Eukaryota</taxon>
        <taxon>Fungi</taxon>
        <taxon>Dikarya</taxon>
        <taxon>Ascomycota</taxon>
        <taxon>Pezizomycotina</taxon>
        <taxon>Sordariomycetes</taxon>
        <taxon>Sordariomycetidae</taxon>
        <taxon>Sordariales</taxon>
        <taxon>Chaetomiaceae</taxon>
        <taxon>Chaetomium</taxon>
    </lineage>
</organism>
<proteinExistence type="predicted"/>
<dbReference type="Proteomes" id="UP000724584">
    <property type="component" value="Unassembled WGS sequence"/>
</dbReference>
<keyword evidence="2" id="KW-1185">Reference proteome</keyword>
<evidence type="ECO:0000313" key="2">
    <source>
        <dbReference type="Proteomes" id="UP000724584"/>
    </source>
</evidence>
<sequence length="389" mass="45235">MLPAELRDLILSHIVDLSDLSALVHASPVFYQQYRFGRERLLCQCLKRTLGSVFVDAYIRQASSRAVEQRVAKLHVQPKRFSAIRPVLRDYMELHISSQFVPAEDVAFQRCSIDDITNIASFYLGVVHPLMTDCATLFLQNLGTQEPPELGSLRDMERTRLLRALYRFQIFQDLLDFDHTLRTWFLGIFHPWELEEVHCIDQLVRAKHNWVFDSHITQMNPTTPKRKVDRKIVDDCVSILMGTISHGLPLFQALSRVAKEGAFIDLLQEDNRWRLSPTIPVAINRMKHDQVRGHPNPFDPLHHEQLERAKQRMPFLGDEEKTPPLSWVIIWGETYSNTYGDDIPSVLRDWGYVFWDKERLMAKGGEMKAVLQSAWLDAWPCVDPRDKYT</sequence>
<protein>
    <submittedName>
        <fullName evidence="1">Uncharacterized protein</fullName>
    </submittedName>
</protein>
<comment type="caution">
    <text evidence="1">The sequence shown here is derived from an EMBL/GenBank/DDBJ whole genome shotgun (WGS) entry which is preliminary data.</text>
</comment>
<reference evidence="1 2" key="1">
    <citation type="journal article" date="2021" name="Nat. Commun.">
        <title>Genetic determinants of endophytism in the Arabidopsis root mycobiome.</title>
        <authorList>
            <person name="Mesny F."/>
            <person name="Miyauchi S."/>
            <person name="Thiergart T."/>
            <person name="Pickel B."/>
            <person name="Atanasova L."/>
            <person name="Karlsson M."/>
            <person name="Huettel B."/>
            <person name="Barry K.W."/>
            <person name="Haridas S."/>
            <person name="Chen C."/>
            <person name="Bauer D."/>
            <person name="Andreopoulos W."/>
            <person name="Pangilinan J."/>
            <person name="LaButti K."/>
            <person name="Riley R."/>
            <person name="Lipzen A."/>
            <person name="Clum A."/>
            <person name="Drula E."/>
            <person name="Henrissat B."/>
            <person name="Kohler A."/>
            <person name="Grigoriev I.V."/>
            <person name="Martin F.M."/>
            <person name="Hacquard S."/>
        </authorList>
    </citation>
    <scope>NUCLEOTIDE SEQUENCE [LARGE SCALE GENOMIC DNA]</scope>
    <source>
        <strain evidence="1 2">MPI-SDFR-AT-0079</strain>
    </source>
</reference>
<dbReference type="EMBL" id="JAGIZQ010000006">
    <property type="protein sequence ID" value="KAH6623230.1"/>
    <property type="molecule type" value="Genomic_DNA"/>
</dbReference>
<evidence type="ECO:0000313" key="1">
    <source>
        <dbReference type="EMBL" id="KAH6623230.1"/>
    </source>
</evidence>
<gene>
    <name evidence="1" type="ORF">F5144DRAFT_657627</name>
</gene>
<name>A0ACB7P102_9PEZI</name>